<dbReference type="PANTHER" id="PTHR15756">
    <property type="entry name" value="LR8/HCA112"/>
    <property type="match status" value="1"/>
</dbReference>
<evidence type="ECO:0000256" key="3">
    <source>
        <dbReference type="ARBA" id="ARBA00022553"/>
    </source>
</evidence>
<keyword evidence="4 8" id="KW-0812">Transmembrane</keyword>
<proteinExistence type="inferred from homology"/>
<evidence type="ECO:0000313" key="9">
    <source>
        <dbReference type="EMBL" id="VFV29341.1"/>
    </source>
</evidence>
<keyword evidence="10" id="KW-1185">Reference proteome</keyword>
<evidence type="ECO:0000256" key="8">
    <source>
        <dbReference type="SAM" id="Phobius"/>
    </source>
</evidence>
<dbReference type="EMBL" id="CAAGRJ010012533">
    <property type="protein sequence ID" value="VFV29341.1"/>
    <property type="molecule type" value="Genomic_DNA"/>
</dbReference>
<gene>
    <name evidence="9" type="ORF">LYPA_23C015990</name>
</gene>
<evidence type="ECO:0000256" key="2">
    <source>
        <dbReference type="ARBA" id="ARBA00006022"/>
    </source>
</evidence>
<comment type="similarity">
    <text evidence="2">Belongs to the TMEM176 family.</text>
</comment>
<organism evidence="9 10">
    <name type="scientific">Lynx pardinus</name>
    <name type="common">Iberian lynx</name>
    <name type="synonym">Felis pardina</name>
    <dbReference type="NCBI Taxonomy" id="191816"/>
    <lineage>
        <taxon>Eukaryota</taxon>
        <taxon>Metazoa</taxon>
        <taxon>Chordata</taxon>
        <taxon>Craniata</taxon>
        <taxon>Vertebrata</taxon>
        <taxon>Euteleostomi</taxon>
        <taxon>Mammalia</taxon>
        <taxon>Eutheria</taxon>
        <taxon>Laurasiatheria</taxon>
        <taxon>Carnivora</taxon>
        <taxon>Feliformia</taxon>
        <taxon>Felidae</taxon>
        <taxon>Felinae</taxon>
        <taxon>Lynx</taxon>
    </lineage>
</organism>
<sequence length="327" mass="35418">MLSKLEPKMYWQLETPHTGALLPGLSSREAAAKIQPAPPPPCPSGVLSTSFSIRLVPSSSSALPVGTLPAVPHPETQRESRKMSTGMGTVDSDEVAPGALQPTHIDVHIHQESALAKLLISGCSLLRSPISSDLSQTRSRSRILVASWVVQIVLGVLSGILGSFLYIFYSSPLCNSGAAIWTGAVAVLAGAVAFIYEKRGGIYWALLRTLLALAAFSMAIAAIIIGADNFYKGYFDFGDFICDVSSSTWYRGTPPPSTPSPEEVRRLHLCLSYLNMLKVLFISFQAMLLGVWALLLLASLVPVCLYCWKILRCKETDQKKLLHVSEI</sequence>
<dbReference type="Proteomes" id="UP000386466">
    <property type="component" value="Unassembled WGS sequence"/>
</dbReference>
<evidence type="ECO:0000256" key="6">
    <source>
        <dbReference type="ARBA" id="ARBA00023136"/>
    </source>
</evidence>
<keyword evidence="3" id="KW-0597">Phosphoprotein</keyword>
<evidence type="ECO:0000313" key="10">
    <source>
        <dbReference type="Proteomes" id="UP000386466"/>
    </source>
</evidence>
<evidence type="ECO:0000256" key="7">
    <source>
        <dbReference type="SAM" id="MobiDB-lite"/>
    </source>
</evidence>
<feature type="transmembrane region" description="Helical" evidence="8">
    <location>
        <begin position="143"/>
        <end position="166"/>
    </location>
</feature>
<dbReference type="GO" id="GO:0016020">
    <property type="term" value="C:membrane"/>
    <property type="evidence" value="ECO:0007669"/>
    <property type="project" value="UniProtKB-SubCell"/>
</dbReference>
<keyword evidence="5 8" id="KW-1133">Transmembrane helix</keyword>
<dbReference type="InterPro" id="IPR007237">
    <property type="entry name" value="CD20-like"/>
</dbReference>
<feature type="transmembrane region" description="Helical" evidence="8">
    <location>
        <begin position="282"/>
        <end position="308"/>
    </location>
</feature>
<dbReference type="InterPro" id="IPR009281">
    <property type="entry name" value="TMEM176A/TMEM176B"/>
</dbReference>
<accession>A0A485N791</accession>
<evidence type="ECO:0000256" key="5">
    <source>
        <dbReference type="ARBA" id="ARBA00022989"/>
    </source>
</evidence>
<dbReference type="PANTHER" id="PTHR15756:SF6">
    <property type="entry name" value="TRANSMEMBRANE PROTEIN 176A"/>
    <property type="match status" value="1"/>
</dbReference>
<reference evidence="9 10" key="1">
    <citation type="submission" date="2019-01" db="EMBL/GenBank/DDBJ databases">
        <authorList>
            <person name="Alioto T."/>
            <person name="Alioto T."/>
        </authorList>
    </citation>
    <scope>NUCLEOTIDE SEQUENCE [LARGE SCALE GENOMIC DNA]</scope>
</reference>
<feature type="transmembrane region" description="Helical" evidence="8">
    <location>
        <begin position="203"/>
        <end position="227"/>
    </location>
</feature>
<feature type="transmembrane region" description="Helical" evidence="8">
    <location>
        <begin position="178"/>
        <end position="196"/>
    </location>
</feature>
<dbReference type="Pfam" id="PF04103">
    <property type="entry name" value="CD20"/>
    <property type="match status" value="1"/>
</dbReference>
<dbReference type="AlphaFoldDB" id="A0A485N791"/>
<name>A0A485N791_LYNPA</name>
<evidence type="ECO:0000256" key="4">
    <source>
        <dbReference type="ARBA" id="ARBA00022692"/>
    </source>
</evidence>
<protein>
    <submittedName>
        <fullName evidence="9">Transmembrane protein 176a-like</fullName>
    </submittedName>
</protein>
<evidence type="ECO:0000256" key="1">
    <source>
        <dbReference type="ARBA" id="ARBA00004141"/>
    </source>
</evidence>
<comment type="subcellular location">
    <subcellularLocation>
        <location evidence="1">Membrane</location>
        <topology evidence="1">Multi-pass membrane protein</topology>
    </subcellularLocation>
</comment>
<keyword evidence="6 8" id="KW-0472">Membrane</keyword>
<feature type="region of interest" description="Disordered" evidence="7">
    <location>
        <begin position="66"/>
        <end position="87"/>
    </location>
</feature>